<dbReference type="PANTHER" id="PTHR14211">
    <property type="entry name" value="GLIOMA SUPPRESSOR CANDIDATE REGION GENE 2"/>
    <property type="match status" value="1"/>
</dbReference>
<proteinExistence type="inferred from homology"/>
<evidence type="ECO:0000256" key="3">
    <source>
        <dbReference type="ARBA" id="ARBA00022517"/>
    </source>
</evidence>
<gene>
    <name evidence="7" type="ORF">DASB73_040630</name>
</gene>
<feature type="region of interest" description="Disordered" evidence="6">
    <location>
        <begin position="227"/>
        <end position="277"/>
    </location>
</feature>
<dbReference type="GO" id="GO:0008097">
    <property type="term" value="F:5S rRNA binding"/>
    <property type="evidence" value="ECO:0007669"/>
    <property type="project" value="TreeGrafter"/>
</dbReference>
<feature type="compositionally biased region" description="Acidic residues" evidence="6">
    <location>
        <begin position="234"/>
        <end position="247"/>
    </location>
</feature>
<dbReference type="InterPro" id="IPR011687">
    <property type="entry name" value="Nop53/GLTSCR2"/>
</dbReference>
<keyword evidence="3 5" id="KW-0690">Ribosome biogenesis</keyword>
<evidence type="ECO:0000256" key="4">
    <source>
        <dbReference type="ARBA" id="ARBA00023242"/>
    </source>
</evidence>
<evidence type="ECO:0000256" key="5">
    <source>
        <dbReference type="PIRNR" id="PIRNR017302"/>
    </source>
</evidence>
<keyword evidence="8" id="KW-1185">Reference proteome</keyword>
<dbReference type="PANTHER" id="PTHR14211:SF7">
    <property type="entry name" value="RIBOSOME BIOGENESIS PROTEIN NOP53"/>
    <property type="match status" value="1"/>
</dbReference>
<sequence>MAVDTGKPSQYKQKSRKGKKSWRKNIDLEDVEEKLEETREEEIHLGTHEPMFTEDRVGDEEHLSKAMRSERKLKSLEILYARSEVPPVIAAHKKKDRPRSKVTKDHKKLLERAGFTGKNKLQAEIERDGLLRAQRVSDLWDEPANDKLIPKVYANNQPYPTRIQRAPQAPIPGTPAVNLPQSGQSYNPALEDWKATIMAEHNKLVKDEEREQQAAEQKLRIESIILETQAKLDNDDESEEEDSDPEVNTDGSYKLSANPPASQVRKTQTQKNKEKRHKQYLRELEELKLKKKFIKELQAKSKTAANENIKADAKVSKNNGATTSHATKEKMRLKAHSNHPVIPEPLAVKLSDELNDSLRKLKPEGSLLHERVRSLQARGIVEARVPVKKPRNRSKMVEKWSFKHFT</sequence>
<comment type="subcellular location">
    <subcellularLocation>
        <location evidence="5">Nucleus</location>
        <location evidence="5">Nucleolus</location>
    </subcellularLocation>
    <subcellularLocation>
        <location evidence="5">Nucleus</location>
        <location evidence="5">Nucleoplasm</location>
    </subcellularLocation>
</comment>
<name>A0AAV5RNU0_STABA</name>
<protein>
    <recommendedName>
        <fullName evidence="2 5">Ribosome biogenesis protein NOP53</fullName>
    </recommendedName>
</protein>
<feature type="region of interest" description="Disordered" evidence="6">
    <location>
        <begin position="301"/>
        <end position="346"/>
    </location>
</feature>
<comment type="function">
    <text evidence="5">May play a role in ribosome biogenesis.</text>
</comment>
<feature type="region of interest" description="Disordered" evidence="6">
    <location>
        <begin position="163"/>
        <end position="187"/>
    </location>
</feature>
<reference evidence="7 8" key="1">
    <citation type="journal article" date="2023" name="Elife">
        <title>Identification of key yeast species and microbe-microbe interactions impacting larval growth of Drosophila in the wild.</title>
        <authorList>
            <person name="Mure A."/>
            <person name="Sugiura Y."/>
            <person name="Maeda R."/>
            <person name="Honda K."/>
            <person name="Sakurai N."/>
            <person name="Takahashi Y."/>
            <person name="Watada M."/>
            <person name="Katoh T."/>
            <person name="Gotoh A."/>
            <person name="Gotoh Y."/>
            <person name="Taniguchi I."/>
            <person name="Nakamura K."/>
            <person name="Hayashi T."/>
            <person name="Katayama T."/>
            <person name="Uemura T."/>
            <person name="Hattori Y."/>
        </authorList>
    </citation>
    <scope>NUCLEOTIDE SEQUENCE [LARGE SCALE GENOMIC DNA]</scope>
    <source>
        <strain evidence="7 8">SB-73</strain>
    </source>
</reference>
<organism evidence="7 8">
    <name type="scientific">Starmerella bacillaris</name>
    <name type="common">Yeast</name>
    <name type="synonym">Candida zemplinina</name>
    <dbReference type="NCBI Taxonomy" id="1247836"/>
    <lineage>
        <taxon>Eukaryota</taxon>
        <taxon>Fungi</taxon>
        <taxon>Dikarya</taxon>
        <taxon>Ascomycota</taxon>
        <taxon>Saccharomycotina</taxon>
        <taxon>Dipodascomycetes</taxon>
        <taxon>Dipodascales</taxon>
        <taxon>Trichomonascaceae</taxon>
        <taxon>Starmerella</taxon>
    </lineage>
</organism>
<dbReference type="Pfam" id="PF07767">
    <property type="entry name" value="Nop53"/>
    <property type="match status" value="1"/>
</dbReference>
<evidence type="ECO:0000256" key="1">
    <source>
        <dbReference type="ARBA" id="ARBA00008838"/>
    </source>
</evidence>
<feature type="compositionally biased region" description="Basic residues" evidence="6">
    <location>
        <begin position="91"/>
        <end position="109"/>
    </location>
</feature>
<feature type="compositionally biased region" description="Basic residues" evidence="6">
    <location>
        <begin position="13"/>
        <end position="23"/>
    </location>
</feature>
<dbReference type="GO" id="GO:0000027">
    <property type="term" value="P:ribosomal large subunit assembly"/>
    <property type="evidence" value="ECO:0007669"/>
    <property type="project" value="UniProtKB-UniRule"/>
</dbReference>
<comment type="caution">
    <text evidence="7">The sequence shown here is derived from an EMBL/GenBank/DDBJ whole genome shotgun (WGS) entry which is preliminary data.</text>
</comment>
<dbReference type="GO" id="GO:0006364">
    <property type="term" value="P:rRNA processing"/>
    <property type="evidence" value="ECO:0007669"/>
    <property type="project" value="TreeGrafter"/>
</dbReference>
<evidence type="ECO:0000313" key="8">
    <source>
        <dbReference type="Proteomes" id="UP001362899"/>
    </source>
</evidence>
<evidence type="ECO:0000313" key="7">
    <source>
        <dbReference type="EMBL" id="GMM53100.1"/>
    </source>
</evidence>
<evidence type="ECO:0000256" key="6">
    <source>
        <dbReference type="SAM" id="MobiDB-lite"/>
    </source>
</evidence>
<keyword evidence="4 5" id="KW-0539">Nucleus</keyword>
<evidence type="ECO:0000256" key="2">
    <source>
        <dbReference type="ARBA" id="ARBA00018339"/>
    </source>
</evidence>
<dbReference type="GO" id="GO:0005730">
    <property type="term" value="C:nucleolus"/>
    <property type="evidence" value="ECO:0007669"/>
    <property type="project" value="UniProtKB-SubCell"/>
</dbReference>
<dbReference type="EMBL" id="BTGC01000008">
    <property type="protein sequence ID" value="GMM53100.1"/>
    <property type="molecule type" value="Genomic_DNA"/>
</dbReference>
<feature type="compositionally biased region" description="Polar residues" evidence="6">
    <location>
        <begin position="316"/>
        <end position="325"/>
    </location>
</feature>
<feature type="region of interest" description="Disordered" evidence="6">
    <location>
        <begin position="89"/>
        <end position="113"/>
    </location>
</feature>
<dbReference type="PIRSF" id="PIRSF017302">
    <property type="entry name" value="Gltscr2"/>
    <property type="match status" value="1"/>
</dbReference>
<dbReference type="Proteomes" id="UP001362899">
    <property type="component" value="Unassembled WGS sequence"/>
</dbReference>
<feature type="region of interest" description="Disordered" evidence="6">
    <location>
        <begin position="1"/>
        <end position="63"/>
    </location>
</feature>
<comment type="similarity">
    <text evidence="1 5">Belongs to the NOP53 family.</text>
</comment>
<feature type="compositionally biased region" description="Acidic residues" evidence="6">
    <location>
        <begin position="28"/>
        <end position="40"/>
    </location>
</feature>
<feature type="compositionally biased region" description="Polar residues" evidence="6">
    <location>
        <begin position="259"/>
        <end position="270"/>
    </location>
</feature>
<accession>A0AAV5RNU0</accession>
<dbReference type="GO" id="GO:0005654">
    <property type="term" value="C:nucleoplasm"/>
    <property type="evidence" value="ECO:0007669"/>
    <property type="project" value="UniProtKB-SubCell"/>
</dbReference>
<dbReference type="AlphaFoldDB" id="A0AAV5RNU0"/>
<feature type="compositionally biased region" description="Basic and acidic residues" evidence="6">
    <location>
        <begin position="41"/>
        <end position="63"/>
    </location>
</feature>